<name>A0A7N0TV87_KALFE</name>
<dbReference type="EnsemblPlants" id="Kaladp0046s0234.1.v1.1">
    <property type="protein sequence ID" value="Kaladp0046s0234.1.v1.1"/>
    <property type="gene ID" value="Kaladp0046s0234.v1.1"/>
</dbReference>
<dbReference type="CDD" id="cd03225">
    <property type="entry name" value="ABC_cobalt_CbiO_domain1"/>
    <property type="match status" value="1"/>
</dbReference>
<evidence type="ECO:0000259" key="4">
    <source>
        <dbReference type="PROSITE" id="PS50893"/>
    </source>
</evidence>
<dbReference type="PANTHER" id="PTHR43514:SF4">
    <property type="entry name" value="ABC TRANSPORTER I FAMILY MEMBER 10"/>
    <property type="match status" value="1"/>
</dbReference>
<dbReference type="OMA" id="TALWITH"/>
<evidence type="ECO:0000256" key="1">
    <source>
        <dbReference type="ARBA" id="ARBA00022448"/>
    </source>
</evidence>
<keyword evidence="6" id="KW-1185">Reference proteome</keyword>
<dbReference type="PROSITE" id="PS00211">
    <property type="entry name" value="ABC_TRANSPORTER_1"/>
    <property type="match status" value="1"/>
</dbReference>
<dbReference type="InterPro" id="IPR003439">
    <property type="entry name" value="ABC_transporter-like_ATP-bd"/>
</dbReference>
<reference evidence="5" key="1">
    <citation type="submission" date="2021-01" db="UniProtKB">
        <authorList>
            <consortium name="EnsemblPlants"/>
        </authorList>
    </citation>
    <scope>IDENTIFICATION</scope>
</reference>
<dbReference type="Gramene" id="Kaladp0046s0234.1.v1.1">
    <property type="protein sequence ID" value="Kaladp0046s0234.1.v1.1"/>
    <property type="gene ID" value="Kaladp0046s0234.v1.1"/>
</dbReference>
<dbReference type="PROSITE" id="PS50893">
    <property type="entry name" value="ABC_TRANSPORTER_2"/>
    <property type="match status" value="1"/>
</dbReference>
<dbReference type="GO" id="GO:0009706">
    <property type="term" value="C:chloroplast inner membrane"/>
    <property type="evidence" value="ECO:0007669"/>
    <property type="project" value="EnsemblPlants"/>
</dbReference>
<keyword evidence="3" id="KW-0067">ATP-binding</keyword>
<dbReference type="GO" id="GO:0060586">
    <property type="term" value="P:multicellular organismal-level iron ion homeostasis"/>
    <property type="evidence" value="ECO:0007669"/>
    <property type="project" value="EnsemblPlants"/>
</dbReference>
<dbReference type="GO" id="GO:0055085">
    <property type="term" value="P:transmembrane transport"/>
    <property type="evidence" value="ECO:0007669"/>
    <property type="project" value="InterPro"/>
</dbReference>
<dbReference type="SUPFAM" id="SSF52540">
    <property type="entry name" value="P-loop containing nucleoside triphosphate hydrolases"/>
    <property type="match status" value="1"/>
</dbReference>
<accession>A0A7N0TV87</accession>
<dbReference type="GO" id="GO:0009658">
    <property type="term" value="P:chloroplast organization"/>
    <property type="evidence" value="ECO:0007669"/>
    <property type="project" value="EnsemblPlants"/>
</dbReference>
<dbReference type="Pfam" id="PF00005">
    <property type="entry name" value="ABC_tran"/>
    <property type="match status" value="1"/>
</dbReference>
<evidence type="ECO:0000256" key="2">
    <source>
        <dbReference type="ARBA" id="ARBA00022741"/>
    </source>
</evidence>
<dbReference type="SMART" id="SM00382">
    <property type="entry name" value="AAA"/>
    <property type="match status" value="1"/>
</dbReference>
<dbReference type="PANTHER" id="PTHR43514">
    <property type="entry name" value="ABC TRANSPORTER I FAMILY MEMBER 10"/>
    <property type="match status" value="1"/>
</dbReference>
<dbReference type="InterPro" id="IPR050334">
    <property type="entry name" value="Molybdenum_import_ModC"/>
</dbReference>
<keyword evidence="2" id="KW-0547">Nucleotide-binding</keyword>
<evidence type="ECO:0000256" key="3">
    <source>
        <dbReference type="ARBA" id="ARBA00022840"/>
    </source>
</evidence>
<evidence type="ECO:0000313" key="6">
    <source>
        <dbReference type="Proteomes" id="UP000594263"/>
    </source>
</evidence>
<dbReference type="GO" id="GO:0016887">
    <property type="term" value="F:ATP hydrolysis activity"/>
    <property type="evidence" value="ECO:0007669"/>
    <property type="project" value="InterPro"/>
</dbReference>
<dbReference type="InterPro" id="IPR017871">
    <property type="entry name" value="ABC_transporter-like_CS"/>
</dbReference>
<dbReference type="Gene3D" id="3.40.50.300">
    <property type="entry name" value="P-loop containing nucleotide triphosphate hydrolases"/>
    <property type="match status" value="1"/>
</dbReference>
<feature type="domain" description="ABC transporter" evidence="4">
    <location>
        <begin position="38"/>
        <end position="264"/>
    </location>
</feature>
<dbReference type="GO" id="GO:0005524">
    <property type="term" value="F:ATP binding"/>
    <property type="evidence" value="ECO:0007669"/>
    <property type="project" value="UniProtKB-KW"/>
</dbReference>
<dbReference type="InterPro" id="IPR003593">
    <property type="entry name" value="AAA+_ATPase"/>
</dbReference>
<sequence>MYHHLVHSSSPPSPNAHLLLHPPIQSSRAGAVADAVSIEATNLSYSIRTNQQGKLLPILNDCSIRIPSGQLWMLLGPNGCGKSTLLKIFAGLLRPTAGRVSVRMPKSFVFQNPDHQVVMPTVEGDVAFGLGKFNLSEDEVRSRVIQSLTAVGMSSYIHRPVQTLSGGQKQRVAIAGALAEACKVLLLDELTTFLDEVDQAGVIKAVKSSLKSSEDVTALWVTHRLEELEYADGAIYMEDGNVMMVGDAVTIRDFILARQASYIKLINS</sequence>
<keyword evidence="1" id="KW-0813">Transport</keyword>
<proteinExistence type="predicted"/>
<protein>
    <recommendedName>
        <fullName evidence="4">ABC transporter domain-containing protein</fullName>
    </recommendedName>
</protein>
<dbReference type="AlphaFoldDB" id="A0A7N0TV87"/>
<dbReference type="InterPro" id="IPR027417">
    <property type="entry name" value="P-loop_NTPase"/>
</dbReference>
<evidence type="ECO:0000313" key="5">
    <source>
        <dbReference type="EnsemblPlants" id="Kaladp0046s0234.1.v1.1"/>
    </source>
</evidence>
<organism evidence="5 6">
    <name type="scientific">Kalanchoe fedtschenkoi</name>
    <name type="common">Lavender scallops</name>
    <name type="synonym">South American air plant</name>
    <dbReference type="NCBI Taxonomy" id="63787"/>
    <lineage>
        <taxon>Eukaryota</taxon>
        <taxon>Viridiplantae</taxon>
        <taxon>Streptophyta</taxon>
        <taxon>Embryophyta</taxon>
        <taxon>Tracheophyta</taxon>
        <taxon>Spermatophyta</taxon>
        <taxon>Magnoliopsida</taxon>
        <taxon>eudicotyledons</taxon>
        <taxon>Gunneridae</taxon>
        <taxon>Pentapetalae</taxon>
        <taxon>Saxifragales</taxon>
        <taxon>Crassulaceae</taxon>
        <taxon>Kalanchoe</taxon>
    </lineage>
</organism>
<dbReference type="Proteomes" id="UP000594263">
    <property type="component" value="Unplaced"/>
</dbReference>
<dbReference type="InterPro" id="IPR015856">
    <property type="entry name" value="ABC_transpr_CbiO/EcfA_su"/>
</dbReference>